<keyword evidence="1" id="KW-0560">Oxidoreductase</keyword>
<evidence type="ECO:0000256" key="1">
    <source>
        <dbReference type="ARBA" id="ARBA00023002"/>
    </source>
</evidence>
<dbReference type="Pfam" id="PF00296">
    <property type="entry name" value="Bac_luciferase"/>
    <property type="match status" value="1"/>
</dbReference>
<dbReference type="RefSeq" id="WP_073255910.1">
    <property type="nucleotide sequence ID" value="NZ_FRCS01000003.1"/>
</dbReference>
<dbReference type="Gene3D" id="3.20.20.30">
    <property type="entry name" value="Luciferase-like domain"/>
    <property type="match status" value="1"/>
</dbReference>
<dbReference type="OrthoDB" id="7903015at2"/>
<dbReference type="EMBL" id="FRCS01000003">
    <property type="protein sequence ID" value="SHN15008.1"/>
    <property type="molecule type" value="Genomic_DNA"/>
</dbReference>
<dbReference type="GO" id="GO:0004497">
    <property type="term" value="F:monooxygenase activity"/>
    <property type="evidence" value="ECO:0007669"/>
    <property type="project" value="UniProtKB-KW"/>
</dbReference>
<organism evidence="4 5">
    <name type="scientific">Cryptosporangium aurantiacum</name>
    <dbReference type="NCBI Taxonomy" id="134849"/>
    <lineage>
        <taxon>Bacteria</taxon>
        <taxon>Bacillati</taxon>
        <taxon>Actinomycetota</taxon>
        <taxon>Actinomycetes</taxon>
        <taxon>Cryptosporangiales</taxon>
        <taxon>Cryptosporangiaceae</taxon>
        <taxon>Cryptosporangium</taxon>
    </lineage>
</organism>
<sequence length="378" mass="41812">MHFSLFLGPGVRGPHEDRLAIELGIEQALEADAAGFTAVYVGEQHFNNYEPYADGLTMAAFLAGRLEHAYLGTSVVPLILHHPLFLVERANLLDQLTQGRFILGMSGGRPREGKTWHKHDLTPAQRSRLFDQKLDVMLRAWAHRAGDAPLEFATDDEHGVMEGRMMPTSYRDPHPLYAIGTNTPAKIAEAGRRGRKVHLGPFDPEGAGRLAALYRASMEEGGHPAELIDENLRWFIHTKLILVGETDDDAWDVAERLFTGPMVMAPWIRPDPAQDGWPLRKIYRSDPGPFAPAMGVPESQSAYLHRTAIVGSPETVAAELATYRAAGLPHVHARFIFGALDDPDVFRRSFRLFTSEVMPRLGVDTIPAPPARQTILAG</sequence>
<dbReference type="STRING" id="134849.SAMN05443668_103241"/>
<dbReference type="PANTHER" id="PTHR30137">
    <property type="entry name" value="LUCIFERASE-LIKE MONOOXYGENASE"/>
    <property type="match status" value="1"/>
</dbReference>
<keyword evidence="2 4" id="KW-0503">Monooxygenase</keyword>
<dbReference type="SUPFAM" id="SSF51679">
    <property type="entry name" value="Bacterial luciferase-like"/>
    <property type="match status" value="1"/>
</dbReference>
<keyword evidence="5" id="KW-1185">Reference proteome</keyword>
<evidence type="ECO:0000313" key="5">
    <source>
        <dbReference type="Proteomes" id="UP000184440"/>
    </source>
</evidence>
<dbReference type="InterPro" id="IPR011251">
    <property type="entry name" value="Luciferase-like_dom"/>
</dbReference>
<protein>
    <submittedName>
        <fullName evidence="4">Flavin-dependent oxidoreductase, luciferase family (Includes alkanesulfonate monooxygenase SsuD and methylene tetrahydromethanopterin reductase)</fullName>
    </submittedName>
</protein>
<evidence type="ECO:0000259" key="3">
    <source>
        <dbReference type="Pfam" id="PF00296"/>
    </source>
</evidence>
<evidence type="ECO:0000313" key="4">
    <source>
        <dbReference type="EMBL" id="SHN15008.1"/>
    </source>
</evidence>
<dbReference type="InterPro" id="IPR036661">
    <property type="entry name" value="Luciferase-like_sf"/>
</dbReference>
<feature type="domain" description="Luciferase-like" evidence="3">
    <location>
        <begin position="1"/>
        <end position="328"/>
    </location>
</feature>
<dbReference type="GO" id="GO:0016705">
    <property type="term" value="F:oxidoreductase activity, acting on paired donors, with incorporation or reduction of molecular oxygen"/>
    <property type="evidence" value="ECO:0007669"/>
    <property type="project" value="InterPro"/>
</dbReference>
<dbReference type="AlphaFoldDB" id="A0A1M7PDB6"/>
<dbReference type="PANTHER" id="PTHR30137:SF8">
    <property type="entry name" value="BLR5498 PROTEIN"/>
    <property type="match status" value="1"/>
</dbReference>
<dbReference type="GO" id="GO:0005829">
    <property type="term" value="C:cytosol"/>
    <property type="evidence" value="ECO:0007669"/>
    <property type="project" value="TreeGrafter"/>
</dbReference>
<dbReference type="Proteomes" id="UP000184440">
    <property type="component" value="Unassembled WGS sequence"/>
</dbReference>
<name>A0A1M7PDB6_9ACTN</name>
<proteinExistence type="predicted"/>
<dbReference type="InterPro" id="IPR050766">
    <property type="entry name" value="Bact_Lucif_Oxidored"/>
</dbReference>
<evidence type="ECO:0000256" key="2">
    <source>
        <dbReference type="ARBA" id="ARBA00023033"/>
    </source>
</evidence>
<reference evidence="4 5" key="1">
    <citation type="submission" date="2016-11" db="EMBL/GenBank/DDBJ databases">
        <authorList>
            <person name="Jaros S."/>
            <person name="Januszkiewicz K."/>
            <person name="Wedrychowicz H."/>
        </authorList>
    </citation>
    <scope>NUCLEOTIDE SEQUENCE [LARGE SCALE GENOMIC DNA]</scope>
    <source>
        <strain evidence="4 5">DSM 46144</strain>
    </source>
</reference>
<gene>
    <name evidence="4" type="ORF">SAMN05443668_103241</name>
</gene>
<accession>A0A1M7PDB6</accession>